<dbReference type="PATRIC" id="fig|1265738.3.peg.4156"/>
<keyword evidence="1" id="KW-1133">Transmembrane helix</keyword>
<dbReference type="Proteomes" id="UP000011991">
    <property type="component" value="Unassembled WGS sequence"/>
</dbReference>
<proteinExistence type="predicted"/>
<dbReference type="EMBL" id="ANOG01000595">
    <property type="protein sequence ID" value="EMI18928.1"/>
    <property type="molecule type" value="Genomic_DNA"/>
</dbReference>
<keyword evidence="1" id="KW-0812">Transmembrane</keyword>
<reference evidence="2 3" key="1">
    <citation type="journal article" date="2013" name="Mar. Genomics">
        <title>Expression of sulfatases in Rhodopirellula baltica and the diversity of sulfatases in the genus Rhodopirellula.</title>
        <authorList>
            <person name="Wegner C.E."/>
            <person name="Richter-Heitmann T."/>
            <person name="Klindworth A."/>
            <person name="Klockow C."/>
            <person name="Richter M."/>
            <person name="Achstetter T."/>
            <person name="Glockner F.O."/>
            <person name="Harder J."/>
        </authorList>
    </citation>
    <scope>NUCLEOTIDE SEQUENCE [LARGE SCALE GENOMIC DNA]</scope>
    <source>
        <strain evidence="2 3">SM1</strain>
    </source>
</reference>
<gene>
    <name evidence="2" type="ORF">RMSM_04149</name>
</gene>
<keyword evidence="1" id="KW-0472">Membrane</keyword>
<feature type="transmembrane region" description="Helical" evidence="1">
    <location>
        <begin position="20"/>
        <end position="41"/>
    </location>
</feature>
<accession>M5RHZ0</accession>
<organism evidence="2 3">
    <name type="scientific">Rhodopirellula maiorica SM1</name>
    <dbReference type="NCBI Taxonomy" id="1265738"/>
    <lineage>
        <taxon>Bacteria</taxon>
        <taxon>Pseudomonadati</taxon>
        <taxon>Planctomycetota</taxon>
        <taxon>Planctomycetia</taxon>
        <taxon>Pirellulales</taxon>
        <taxon>Pirellulaceae</taxon>
        <taxon>Novipirellula</taxon>
    </lineage>
</organism>
<evidence type="ECO:0000256" key="1">
    <source>
        <dbReference type="SAM" id="Phobius"/>
    </source>
</evidence>
<dbReference type="AlphaFoldDB" id="M5RHZ0"/>
<comment type="caution">
    <text evidence="2">The sequence shown here is derived from an EMBL/GenBank/DDBJ whole genome shotgun (WGS) entry which is preliminary data.</text>
</comment>
<name>M5RHZ0_9BACT</name>
<evidence type="ECO:0000313" key="3">
    <source>
        <dbReference type="Proteomes" id="UP000011991"/>
    </source>
</evidence>
<evidence type="ECO:0000313" key="2">
    <source>
        <dbReference type="EMBL" id="EMI18928.1"/>
    </source>
</evidence>
<sequence length="43" mass="5007">MVSAPRGNSPRFIDSVIRIFFLSHPILFRSLFIMQTFLSLFGF</sequence>
<protein>
    <submittedName>
        <fullName evidence="2">Uncharacterized protein</fullName>
    </submittedName>
</protein>
<keyword evidence="3" id="KW-1185">Reference proteome</keyword>